<proteinExistence type="predicted"/>
<sequence>MIGISINTNGIVGDNKKGWIRELVDRNSPLFVGIQESKLLSCDKNVIRSLWPRNYINFAVSNSVGASGGIITIWDSRTFTMEQNFIDRFFVGVVGSWVGSCNKIGLLNVYAPQCSSLKEILWSSIESLINSVNVTWVVFGDFNVVRSQDERSGCSFDSGEAGVFNDFLSRTGLFGLPLWGRRAFTEIRNSGVFGEALVTATWAEPTLAITPDNLLKNKLKKLRMAIKSWTLDRYSAQNKDRDTLSKNLLDWDVKAENGLINEVDVIKREEWLMDLNRIDQLLRDDLKHKCRLKWAVEGDENTKFFHSTLNVKFANFSIKGILVNGNWEDSPVAIKNAAIEHFSSHFKESDINRPPFLAICSASCLMLMQAT</sequence>
<reference evidence="1" key="1">
    <citation type="journal article" date="2022" name="Int. J. Mol. Sci.">
        <title>Draft Genome of Tanacetum Coccineum: Genomic Comparison of Closely Related Tanacetum-Family Plants.</title>
        <authorList>
            <person name="Yamashiro T."/>
            <person name="Shiraishi A."/>
            <person name="Nakayama K."/>
            <person name="Satake H."/>
        </authorList>
    </citation>
    <scope>NUCLEOTIDE SEQUENCE</scope>
</reference>
<name>A0ABQ5BVL9_9ASTR</name>
<keyword evidence="2" id="KW-1185">Reference proteome</keyword>
<comment type="caution">
    <text evidence="1">The sequence shown here is derived from an EMBL/GenBank/DDBJ whole genome shotgun (WGS) entry which is preliminary data.</text>
</comment>
<dbReference type="InterPro" id="IPR036691">
    <property type="entry name" value="Endo/exonu/phosph_ase_sf"/>
</dbReference>
<keyword evidence="1" id="KW-0695">RNA-directed DNA polymerase</keyword>
<dbReference type="EMBL" id="BQNB010013676">
    <property type="protein sequence ID" value="GJT18906.1"/>
    <property type="molecule type" value="Genomic_DNA"/>
</dbReference>
<dbReference type="SUPFAM" id="SSF56219">
    <property type="entry name" value="DNase I-like"/>
    <property type="match status" value="1"/>
</dbReference>
<dbReference type="Proteomes" id="UP001151760">
    <property type="component" value="Unassembled WGS sequence"/>
</dbReference>
<protein>
    <submittedName>
        <fullName evidence="1">RNA-directed DNA polymerase, eukaryota</fullName>
    </submittedName>
</protein>
<evidence type="ECO:0000313" key="2">
    <source>
        <dbReference type="Proteomes" id="UP001151760"/>
    </source>
</evidence>
<accession>A0ABQ5BVL9</accession>
<organism evidence="1 2">
    <name type="scientific">Tanacetum coccineum</name>
    <dbReference type="NCBI Taxonomy" id="301880"/>
    <lineage>
        <taxon>Eukaryota</taxon>
        <taxon>Viridiplantae</taxon>
        <taxon>Streptophyta</taxon>
        <taxon>Embryophyta</taxon>
        <taxon>Tracheophyta</taxon>
        <taxon>Spermatophyta</taxon>
        <taxon>Magnoliopsida</taxon>
        <taxon>eudicotyledons</taxon>
        <taxon>Gunneridae</taxon>
        <taxon>Pentapetalae</taxon>
        <taxon>asterids</taxon>
        <taxon>campanulids</taxon>
        <taxon>Asterales</taxon>
        <taxon>Asteraceae</taxon>
        <taxon>Asteroideae</taxon>
        <taxon>Anthemideae</taxon>
        <taxon>Anthemidinae</taxon>
        <taxon>Tanacetum</taxon>
    </lineage>
</organism>
<dbReference type="GO" id="GO:0003964">
    <property type="term" value="F:RNA-directed DNA polymerase activity"/>
    <property type="evidence" value="ECO:0007669"/>
    <property type="project" value="UniProtKB-KW"/>
</dbReference>
<gene>
    <name evidence="1" type="ORF">Tco_0877612</name>
</gene>
<evidence type="ECO:0000313" key="1">
    <source>
        <dbReference type="EMBL" id="GJT18906.1"/>
    </source>
</evidence>
<reference evidence="1" key="2">
    <citation type="submission" date="2022-01" db="EMBL/GenBank/DDBJ databases">
        <authorList>
            <person name="Yamashiro T."/>
            <person name="Shiraishi A."/>
            <person name="Satake H."/>
            <person name="Nakayama K."/>
        </authorList>
    </citation>
    <scope>NUCLEOTIDE SEQUENCE</scope>
</reference>
<keyword evidence="1" id="KW-0808">Transferase</keyword>
<dbReference type="Gene3D" id="3.60.10.10">
    <property type="entry name" value="Endonuclease/exonuclease/phosphatase"/>
    <property type="match status" value="1"/>
</dbReference>
<keyword evidence="1" id="KW-0548">Nucleotidyltransferase</keyword>